<keyword evidence="2" id="KW-0820">tRNA-binding</keyword>
<dbReference type="InterPro" id="IPR018164">
    <property type="entry name" value="Ala-tRNA-synth_IIc_N"/>
</dbReference>
<dbReference type="STRING" id="1095776.SAMN04515672_0863"/>
<keyword evidence="13" id="KW-1185">Reference proteome</keyword>
<evidence type="ECO:0000259" key="11">
    <source>
        <dbReference type="PROSITE" id="PS50860"/>
    </source>
</evidence>
<evidence type="ECO:0000256" key="2">
    <source>
        <dbReference type="ARBA" id="ARBA00022555"/>
    </source>
</evidence>
<comment type="similarity">
    <text evidence="1">Belongs to the class-II aminoacyl-tRNA synthetase family.</text>
</comment>
<feature type="coiled-coil region" evidence="10">
    <location>
        <begin position="280"/>
        <end position="314"/>
    </location>
</feature>
<dbReference type="GO" id="GO:0006419">
    <property type="term" value="P:alanyl-tRNA aminoacylation"/>
    <property type="evidence" value="ECO:0007669"/>
    <property type="project" value="InterPro"/>
</dbReference>
<reference evidence="13" key="1">
    <citation type="submission" date="2016-10" db="EMBL/GenBank/DDBJ databases">
        <authorList>
            <person name="Varghese N."/>
            <person name="Submissions S."/>
        </authorList>
    </citation>
    <scope>NUCLEOTIDE SEQUENCE [LARGE SCALE GENOMIC DNA]</scope>
    <source>
        <strain evidence="13">B4,CECT 8067,JCM 17497</strain>
    </source>
</reference>
<dbReference type="OrthoDB" id="11392at2157"/>
<dbReference type="PANTHER" id="PTHR11777">
    <property type="entry name" value="ALANYL-TRNA SYNTHETASE"/>
    <property type="match status" value="1"/>
</dbReference>
<dbReference type="Pfam" id="PF07973">
    <property type="entry name" value="tRNA_SAD"/>
    <property type="match status" value="1"/>
</dbReference>
<evidence type="ECO:0000256" key="5">
    <source>
        <dbReference type="ARBA" id="ARBA00022833"/>
    </source>
</evidence>
<dbReference type="EMBL" id="FNFE01000001">
    <property type="protein sequence ID" value="SDJ52427.1"/>
    <property type="molecule type" value="Genomic_DNA"/>
</dbReference>
<evidence type="ECO:0000256" key="3">
    <source>
        <dbReference type="ARBA" id="ARBA00022598"/>
    </source>
</evidence>
<keyword evidence="5" id="KW-0862">Zinc</keyword>
<dbReference type="AlphaFoldDB" id="A0A1G8UFK7"/>
<dbReference type="SUPFAM" id="SSF50447">
    <property type="entry name" value="Translation proteins"/>
    <property type="match status" value="1"/>
</dbReference>
<dbReference type="InterPro" id="IPR012947">
    <property type="entry name" value="tRNA_SAD"/>
</dbReference>
<accession>A0A1G8UFK7</accession>
<dbReference type="GO" id="GO:0002161">
    <property type="term" value="F:aminoacyl-tRNA deacylase activity"/>
    <property type="evidence" value="ECO:0007669"/>
    <property type="project" value="UniProtKB-ARBA"/>
</dbReference>
<dbReference type="Gene3D" id="2.40.30.130">
    <property type="match status" value="1"/>
</dbReference>
<gene>
    <name evidence="12" type="ORF">SAMN04515672_0863</name>
</gene>
<evidence type="ECO:0000256" key="9">
    <source>
        <dbReference type="ARBA" id="ARBA00023146"/>
    </source>
</evidence>
<evidence type="ECO:0000256" key="1">
    <source>
        <dbReference type="ARBA" id="ARBA00008226"/>
    </source>
</evidence>
<dbReference type="InterPro" id="IPR009000">
    <property type="entry name" value="Transl_B-barrel_sf"/>
</dbReference>
<organism evidence="12 13">
    <name type="scientific">Natronorubrum texcoconense</name>
    <dbReference type="NCBI Taxonomy" id="1095776"/>
    <lineage>
        <taxon>Archaea</taxon>
        <taxon>Methanobacteriati</taxon>
        <taxon>Methanobacteriota</taxon>
        <taxon>Stenosarchaea group</taxon>
        <taxon>Halobacteria</taxon>
        <taxon>Halobacteriales</taxon>
        <taxon>Natrialbaceae</taxon>
        <taxon>Natronorubrum</taxon>
    </lineage>
</organism>
<protein>
    <submittedName>
        <fullName evidence="12">Alanyl-tRNA synthetase</fullName>
    </submittedName>
</protein>
<dbReference type="GO" id="GO:0004813">
    <property type="term" value="F:alanine-tRNA ligase activity"/>
    <property type="evidence" value="ECO:0007669"/>
    <property type="project" value="InterPro"/>
</dbReference>
<evidence type="ECO:0000256" key="7">
    <source>
        <dbReference type="ARBA" id="ARBA00022884"/>
    </source>
</evidence>
<dbReference type="RefSeq" id="WP_090303341.1">
    <property type="nucleotide sequence ID" value="NZ_FNFE01000001.1"/>
</dbReference>
<evidence type="ECO:0000313" key="12">
    <source>
        <dbReference type="EMBL" id="SDJ52427.1"/>
    </source>
</evidence>
<dbReference type="Proteomes" id="UP000198882">
    <property type="component" value="Unassembled WGS sequence"/>
</dbReference>
<keyword evidence="6" id="KW-0067">ATP-binding</keyword>
<dbReference type="SUPFAM" id="SSF55186">
    <property type="entry name" value="ThrRS/AlaRS common domain"/>
    <property type="match status" value="1"/>
</dbReference>
<dbReference type="InterPro" id="IPR018165">
    <property type="entry name" value="Ala-tRNA-synth_IIc_core"/>
</dbReference>
<keyword evidence="8" id="KW-0648">Protein biosynthesis</keyword>
<dbReference type="PROSITE" id="PS50860">
    <property type="entry name" value="AA_TRNA_LIGASE_II_ALA"/>
    <property type="match status" value="1"/>
</dbReference>
<proteinExistence type="inferred from homology"/>
<keyword evidence="3" id="KW-0436">Ligase</keyword>
<name>A0A1G8UFK7_9EURY</name>
<keyword evidence="7" id="KW-0694">RNA-binding</keyword>
<dbReference type="PANTHER" id="PTHR11777:SF9">
    <property type="entry name" value="ALANINE--TRNA LIGASE, CYTOPLASMIC"/>
    <property type="match status" value="1"/>
</dbReference>
<dbReference type="Gene3D" id="3.10.310.40">
    <property type="match status" value="1"/>
</dbReference>
<evidence type="ECO:0000256" key="4">
    <source>
        <dbReference type="ARBA" id="ARBA00022741"/>
    </source>
</evidence>
<keyword evidence="9 12" id="KW-0030">Aminoacyl-tRNA synthetase</keyword>
<dbReference type="GO" id="GO:0000049">
    <property type="term" value="F:tRNA binding"/>
    <property type="evidence" value="ECO:0007669"/>
    <property type="project" value="UniProtKB-KW"/>
</dbReference>
<dbReference type="InterPro" id="IPR050058">
    <property type="entry name" value="Ala-tRNA_ligase"/>
</dbReference>
<evidence type="ECO:0000313" key="13">
    <source>
        <dbReference type="Proteomes" id="UP000198882"/>
    </source>
</evidence>
<dbReference type="GO" id="GO:0005524">
    <property type="term" value="F:ATP binding"/>
    <property type="evidence" value="ECO:0007669"/>
    <property type="project" value="UniProtKB-KW"/>
</dbReference>
<evidence type="ECO:0000256" key="10">
    <source>
        <dbReference type="SAM" id="Coils"/>
    </source>
</evidence>
<dbReference type="InterPro" id="IPR018163">
    <property type="entry name" value="Thr/Ala-tRNA-synth_IIc_edit"/>
</dbReference>
<feature type="domain" description="Alanyl-transfer RNA synthetases family profile" evidence="11">
    <location>
        <begin position="1"/>
        <end position="264"/>
    </location>
</feature>
<sequence>MTGQRAAREPYTTRFETEVTSIDGRNVWLETSYFYGESGGQPADRGTIGGIEVADVRYDDGEHVHVLAEEPSFRVGKRVLCSIDWSFRMYCMRAHTASHVLYGAGRRLLEDLGYGGFDISEEKVRVDLETSTALDDETLLELDTLVNRVVWESRPVTWDDIPVADAREREAIAFNEATEEGAFQKGRLRIVTIGGENDNGTANGLVRRDGGSSDPWDVAACGGTHVRNTREVGPVTVLGRSNPGKGLTRVELAVGPRAIDRRETEKRVALSSRRALGVPLEDVGDELARLDDERDELAAEVRSLHRELVETDLERAKPFERGGLEWVATTVAEVDVNDAGEIASAAAGDLADVVVIAGDTGSSYAVVAASGSCSAETVIGDLTDEFGGGGGGSAALAKAGGFDATPAEVVASLTE</sequence>
<keyword evidence="4" id="KW-0547">Nucleotide-binding</keyword>
<dbReference type="Gene3D" id="3.30.980.10">
    <property type="entry name" value="Threonyl-trna Synthetase, Chain A, domain 2"/>
    <property type="match status" value="1"/>
</dbReference>
<evidence type="ECO:0000256" key="6">
    <source>
        <dbReference type="ARBA" id="ARBA00022840"/>
    </source>
</evidence>
<evidence type="ECO:0000256" key="8">
    <source>
        <dbReference type="ARBA" id="ARBA00022917"/>
    </source>
</evidence>
<keyword evidence="10" id="KW-0175">Coiled coil</keyword>
<dbReference type="Pfam" id="PF01411">
    <property type="entry name" value="tRNA-synt_2c"/>
    <property type="match status" value="1"/>
</dbReference>
<dbReference type="SMART" id="SM00863">
    <property type="entry name" value="tRNA_SAD"/>
    <property type="match status" value="1"/>
</dbReference>